<dbReference type="PANTHER" id="PTHR43722">
    <property type="entry name" value="PROLINE IMINOPEPTIDASE"/>
    <property type="match status" value="1"/>
</dbReference>
<feature type="active site" evidence="12">
    <location>
        <position position="274"/>
    </location>
</feature>
<proteinExistence type="inferred from homology"/>
<organism evidence="15">
    <name type="scientific">Ruegeria sp. PrR005</name>
    <dbReference type="NCBI Taxonomy" id="2706882"/>
    <lineage>
        <taxon>Bacteria</taxon>
        <taxon>Pseudomonadati</taxon>
        <taxon>Pseudomonadota</taxon>
        <taxon>Alphaproteobacteria</taxon>
        <taxon>Rhodobacterales</taxon>
        <taxon>Roseobacteraceae</taxon>
        <taxon>Ruegeria</taxon>
    </lineage>
</organism>
<evidence type="ECO:0000256" key="3">
    <source>
        <dbReference type="ARBA" id="ARBA00010088"/>
    </source>
</evidence>
<comment type="caution">
    <text evidence="15">The sequence shown here is derived from an EMBL/GenBank/DDBJ whole genome shotgun (WGS) entry which is preliminary data.</text>
</comment>
<evidence type="ECO:0000256" key="6">
    <source>
        <dbReference type="ARBA" id="ARBA00022438"/>
    </source>
</evidence>
<reference evidence="15" key="1">
    <citation type="submission" date="2020-02" db="EMBL/GenBank/DDBJ databases">
        <title>Delineation of the pyrene-degrading pathway in Roseobacter clade bacteria by genomic analysis.</title>
        <authorList>
            <person name="Zhou H."/>
            <person name="Wang H."/>
        </authorList>
    </citation>
    <scope>NUCLEOTIDE SEQUENCE</scope>
    <source>
        <strain evidence="15">PrR005</strain>
    </source>
</reference>
<keyword evidence="9 11" id="KW-0378">Hydrolase</keyword>
<dbReference type="EMBL" id="JAAGOX010000009">
    <property type="protein sequence ID" value="NDW44523.1"/>
    <property type="molecule type" value="Genomic_DNA"/>
</dbReference>
<evidence type="ECO:0000256" key="4">
    <source>
        <dbReference type="ARBA" id="ARBA00012568"/>
    </source>
</evidence>
<protein>
    <recommendedName>
        <fullName evidence="5 11">Proline iminopeptidase</fullName>
        <shortName evidence="11">PIP</shortName>
        <ecNumber evidence="4 11">3.4.11.5</ecNumber>
    </recommendedName>
    <alternativeName>
        <fullName evidence="10 11">Prolyl aminopeptidase</fullName>
    </alternativeName>
</protein>
<dbReference type="AlphaFoldDB" id="A0A6B2NNH9"/>
<dbReference type="GO" id="GO:0006508">
    <property type="term" value="P:proteolysis"/>
    <property type="evidence" value="ECO:0007669"/>
    <property type="project" value="UniProtKB-KW"/>
</dbReference>
<evidence type="ECO:0000256" key="13">
    <source>
        <dbReference type="RuleBase" id="RU003421"/>
    </source>
</evidence>
<dbReference type="PANTHER" id="PTHR43722:SF1">
    <property type="entry name" value="PROLINE IMINOPEPTIDASE"/>
    <property type="match status" value="1"/>
</dbReference>
<evidence type="ECO:0000256" key="2">
    <source>
        <dbReference type="ARBA" id="ARBA00004496"/>
    </source>
</evidence>
<evidence type="ECO:0000259" key="14">
    <source>
        <dbReference type="Pfam" id="PF00561"/>
    </source>
</evidence>
<comment type="subcellular location">
    <subcellularLocation>
        <location evidence="2 11">Cytoplasm</location>
    </subcellularLocation>
</comment>
<evidence type="ECO:0000256" key="1">
    <source>
        <dbReference type="ARBA" id="ARBA00001585"/>
    </source>
</evidence>
<dbReference type="Pfam" id="PF00561">
    <property type="entry name" value="Abhydrolase_1"/>
    <property type="match status" value="1"/>
</dbReference>
<dbReference type="EC" id="3.4.11.5" evidence="4 11"/>
<name>A0A6B2NNH9_9RHOB</name>
<dbReference type="PRINTS" id="PR00111">
    <property type="entry name" value="ABHYDROLASE"/>
</dbReference>
<dbReference type="RefSeq" id="WP_164128498.1">
    <property type="nucleotide sequence ID" value="NZ_JAAGOX010000009.1"/>
</dbReference>
<evidence type="ECO:0000256" key="10">
    <source>
        <dbReference type="ARBA" id="ARBA00029605"/>
    </source>
</evidence>
<dbReference type="InterPro" id="IPR000073">
    <property type="entry name" value="AB_hydrolase_1"/>
</dbReference>
<keyword evidence="7 11" id="KW-0963">Cytoplasm</keyword>
<evidence type="ECO:0000256" key="8">
    <source>
        <dbReference type="ARBA" id="ARBA00022670"/>
    </source>
</evidence>
<evidence type="ECO:0000256" key="11">
    <source>
        <dbReference type="PIRNR" id="PIRNR006431"/>
    </source>
</evidence>
<sequence length="325" mass="36486">MDKYPDQKRAVQYLYPPIDAFDQRMLGVGQGHQIYVEQCGNPNGIPVVVLHGGPGGGCSPAMRRYFDPSVYRVILFDQRGCGRSRPHASVENNTTWHLVADIERIRHALDIDSWIVFGGSWGATLALVYAQTHPESVTRLVLRGVFLMTQSELDWFYGGGAGKFWPEPWERFVSLIPEAERGNLIAAYHKRLFSGDITQEIRYGRAWSAWENALASIHSNGASGESPGDYARAFARLENHYFINDGFLEFDGQIIANMDRISHIPGHIVQGRYDMICPPTSAWRISEVWPSAELRMVRNAGHALSEPGISAELVRIMDRIAEGRT</sequence>
<feature type="domain" description="AB hydrolase-1" evidence="14">
    <location>
        <begin position="46"/>
        <end position="304"/>
    </location>
</feature>
<dbReference type="InterPro" id="IPR029058">
    <property type="entry name" value="AB_hydrolase_fold"/>
</dbReference>
<dbReference type="Gene3D" id="3.40.50.1820">
    <property type="entry name" value="alpha/beta hydrolase"/>
    <property type="match status" value="1"/>
</dbReference>
<gene>
    <name evidence="15" type="primary">pip</name>
    <name evidence="15" type="ORF">G0P99_06100</name>
</gene>
<evidence type="ECO:0000256" key="5">
    <source>
        <dbReference type="ARBA" id="ARBA00021843"/>
    </source>
</evidence>
<dbReference type="SUPFAM" id="SSF53474">
    <property type="entry name" value="alpha/beta-Hydrolases"/>
    <property type="match status" value="1"/>
</dbReference>
<accession>A0A6B2NNH9</accession>
<keyword evidence="8 11" id="KW-0645">Protease</keyword>
<evidence type="ECO:0000256" key="12">
    <source>
        <dbReference type="PIRSR" id="PIRSR006431-1"/>
    </source>
</evidence>
<dbReference type="GO" id="GO:0005737">
    <property type="term" value="C:cytoplasm"/>
    <property type="evidence" value="ECO:0007669"/>
    <property type="project" value="UniProtKB-SubCell"/>
</dbReference>
<comment type="catalytic activity">
    <reaction evidence="1 11 13">
        <text>Release of N-terminal proline from a peptide.</text>
        <dbReference type="EC" id="3.4.11.5"/>
    </reaction>
</comment>
<dbReference type="PRINTS" id="PR00793">
    <property type="entry name" value="PROAMNOPTASE"/>
</dbReference>
<evidence type="ECO:0000313" key="15">
    <source>
        <dbReference type="EMBL" id="NDW44523.1"/>
    </source>
</evidence>
<dbReference type="InterPro" id="IPR002410">
    <property type="entry name" value="Peptidase_S33"/>
</dbReference>
<feature type="active site" description="Proton donor" evidence="12">
    <location>
        <position position="302"/>
    </location>
</feature>
<keyword evidence="6 11" id="KW-0031">Aminopeptidase</keyword>
<dbReference type="GO" id="GO:0004177">
    <property type="term" value="F:aminopeptidase activity"/>
    <property type="evidence" value="ECO:0007669"/>
    <property type="project" value="UniProtKB-UniRule"/>
</dbReference>
<dbReference type="InterPro" id="IPR005944">
    <property type="entry name" value="Pro_iminopeptidase"/>
</dbReference>
<feature type="active site" description="Nucleophile" evidence="12">
    <location>
        <position position="120"/>
    </location>
</feature>
<comment type="similarity">
    <text evidence="3 11 13">Belongs to the peptidase S33 family.</text>
</comment>
<evidence type="ECO:0000256" key="7">
    <source>
        <dbReference type="ARBA" id="ARBA00022490"/>
    </source>
</evidence>
<dbReference type="PIRSF" id="PIRSF006431">
    <property type="entry name" value="Pept_S33"/>
    <property type="match status" value="1"/>
</dbReference>
<evidence type="ECO:0000256" key="9">
    <source>
        <dbReference type="ARBA" id="ARBA00022801"/>
    </source>
</evidence>
<dbReference type="NCBIfam" id="TIGR01249">
    <property type="entry name" value="pro_imino_pep_1"/>
    <property type="match status" value="1"/>
</dbReference>